<sequence>MCRVDTSDAHLRCDPITCRIANLVADPEVREIEDGVRARRLYLICSVNTLRLVMLNGLKGGATLQEYNNYTDSLSQI</sequence>
<accession>A0A158BI65</accession>
<dbReference type="Proteomes" id="UP000054911">
    <property type="component" value="Unassembled WGS sequence"/>
</dbReference>
<dbReference type="AlphaFoldDB" id="A0A158BI65"/>
<evidence type="ECO:0000313" key="1">
    <source>
        <dbReference type="EMBL" id="SAK69733.1"/>
    </source>
</evidence>
<name>A0A158BI65_9BURK</name>
<protein>
    <submittedName>
        <fullName evidence="1">Uncharacterized protein</fullName>
    </submittedName>
</protein>
<comment type="caution">
    <text evidence="1">The sequence shown here is derived from an EMBL/GenBank/DDBJ whole genome shotgun (WGS) entry which is preliminary data.</text>
</comment>
<dbReference type="EMBL" id="FCOE02000010">
    <property type="protein sequence ID" value="SAK69733.1"/>
    <property type="molecule type" value="Genomic_DNA"/>
</dbReference>
<gene>
    <name evidence="1" type="ORF">AWB80_03600</name>
</gene>
<keyword evidence="2" id="KW-1185">Reference proteome</keyword>
<reference evidence="1" key="1">
    <citation type="submission" date="2016-01" db="EMBL/GenBank/DDBJ databases">
        <authorList>
            <person name="Peeters C."/>
        </authorList>
    </citation>
    <scope>NUCLEOTIDE SEQUENCE [LARGE SCALE GENOMIC DNA]</scope>
    <source>
        <strain evidence="1">LMG 29323</strain>
    </source>
</reference>
<evidence type="ECO:0000313" key="2">
    <source>
        <dbReference type="Proteomes" id="UP000054911"/>
    </source>
</evidence>
<organism evidence="1 2">
    <name type="scientific">Caballeronia pedi</name>
    <dbReference type="NCBI Taxonomy" id="1777141"/>
    <lineage>
        <taxon>Bacteria</taxon>
        <taxon>Pseudomonadati</taxon>
        <taxon>Pseudomonadota</taxon>
        <taxon>Betaproteobacteria</taxon>
        <taxon>Burkholderiales</taxon>
        <taxon>Burkholderiaceae</taxon>
        <taxon>Caballeronia</taxon>
    </lineage>
</organism>
<proteinExistence type="predicted"/>